<dbReference type="SUPFAM" id="SSF56112">
    <property type="entry name" value="Protein kinase-like (PK-like)"/>
    <property type="match status" value="1"/>
</dbReference>
<keyword evidence="4 12" id="KW-0812">Transmembrane</keyword>
<dbReference type="InterPro" id="IPR001611">
    <property type="entry name" value="Leu-rich_rpt"/>
</dbReference>
<dbReference type="InterPro" id="IPR024788">
    <property type="entry name" value="Malectin-like_Carb-bd_dom"/>
</dbReference>
<reference evidence="16" key="1">
    <citation type="submission" date="2021-01" db="EMBL/GenBank/DDBJ databases">
        <authorList>
            <person name="Bezrukov I."/>
        </authorList>
    </citation>
    <scope>NUCLEOTIDE SEQUENCE</scope>
</reference>
<keyword evidence="10" id="KW-0539">Nucleus</keyword>
<dbReference type="Pfam" id="PF13855">
    <property type="entry name" value="LRR_8"/>
    <property type="match status" value="2"/>
</dbReference>
<feature type="domain" description="HTH myb-type" evidence="15">
    <location>
        <begin position="1697"/>
        <end position="1756"/>
    </location>
</feature>
<comment type="subcellular location">
    <subcellularLocation>
        <location evidence="2">Membrane</location>
        <topology evidence="2">Single-pass membrane protein</topology>
    </subcellularLocation>
    <subcellularLocation>
        <location evidence="1">Nucleus</location>
    </subcellularLocation>
</comment>
<sequence>MKSSKMETHTKLLFAACATLSIILLVQSQNQQGFISLDCGLPSNESPYNEANSNLTYISDANFIQGGKTGNVQKDLVMKLRKPYTVLRYFPDGIRNCYRINVTQDTNYLIRAMFRYGNYDGLNMSPRFVLYLGPNIWTTIDMGKSGDGVLEEIIHITRSNILEICLVKTGTSTPIISSIELRPFLYDTYTAQTGSLRSYNRFYFTNSNNYIRYPQDVHDRIWIPLLLPEWTNINTTHHVIDSIDGYDPPQDVLRTGAMPANASDPMTFTWNLETATDQVYGYIYTAEITDVPANETREFEVVANDKVRFDPFRPTKFEAQIMFNDVPLTCEGGFCRVQLIKTPRSTLPPLMNAFEIFTVIEFPQSETNQNDVIALKKIQATYGLNRISWQGDPCVPKQFSWPGLSCNVIDLSTPPRIVKLDLSSSGLNGVISPSIQNLTQLQELDLSQNNLTGEVPEFLAKMKSLLVINLSGNKLSGLVPQALLDRKKEGLKLLVDENMICVSCRTRFPTAAVAVSVSLVAIIILVLVLIFVLRRRKPPAGKVRRSSFKSKNRRFTYSDVKEMTNNFQVVLGKGGFGVVYQGNPGGSVLSWPIRLKIALESAIGFISLDCGLPSNESPYNEQFTNLTYISDASFIRGGKTGHIQNSSESNFTWKPNRVLRYFPDGIRNCYSLSVTQDTNYIIRTVFVYGNYDGLKNPPRFDLYLGPNIWTSLDLGKSGFAATEEIIHITRSNSLDICLVKTGTSTPLISAIELRPLPYDIYNAKTGSLKSIVHLYFTTSEKIISYPKDVYDRIWLPYFQSDWTQINTTLNIKDSSRGYAPPRDVISTAAIPTNASGPLTIIWNLETSDDEMYGYLYFAEIQKLKANETREFKGVANGKVYFDAYSPMKLEAHTLSNSVPLKCEGGVCHLQLLKTPRSTVPPLMNALEIFTIIRFPQSETNTDDVIAIKKIQSTYQLSRISWQGDPCVPKQFSWIGVSCNVTDVSTPPRIIALDLSSSGLTGVIPPSIQNLTQLRELDLSNNNLTGEVPEFLAKMKSLLVINLRGNNLSGSVPQALLDREKDGLKLSVDANIKQQGSGQPRSRSPVVLIVVSLVCVAIIIIVLVLIFIFRKRKQSTRKVVRPSLEMKNRRFTYSEVKEMTNNFQVVLGKGGFGVVCHGFLNNEQVAVKVLSQSSTQGYKEFKTERLDYGFNGYEVPHTPRAARSPRKSAFKKKSENHQISSFDLLAAVAGKLLLEGGNSSSSSNNTAGNHEDHCAVKKEPLNGGDIMVEEETTNCDHDNNAERSFFVSEILPKSHEMQSFNRSPSPLKEFHFGSSSGITSDSSEKFETHELAYDESKINNGDCYRTESNDKRSMHGGLNFEAKLSRNVVAKDENHIGSGFRKPIPQNPSACSDDIDLHGKENDDGENFPACYRTKSFRSTLRIGDRRIRKVLASKYCKVPPKLKDTTVPNSDLDLKSDYYSKKHCLKSLRSERNYPIKKRRYFDGYTASQSEETSKNEGLSGSPRKASAFLSSIACQKQPAFQSSRESNVKLGIKSFRVPELFIEIPETATVGSLKRTVLEAVTSILGGGLRIGVLVHGKKVRDDSKMLLQTGLSLDTLSDNLGFCLEPNPPQSTKPLSPEDSDFARPCNVPHTLTRCFPSPGKHAKPSNSVESDLDSKPSAPNRGKTIYSRALIPVPLHAQALTVVPPRKTKRSEVAQRRIRRPFSVAEVEALVQAVERLGTGRWRDVKLRAFDNAKHRTYVDLKDKWKTLVHTARISPQQRRGEPVPQELLDRVLTAHAYWSQQQGKHQLLEGPQQLETSLGL</sequence>
<feature type="region of interest" description="Disordered" evidence="11">
    <location>
        <begin position="1637"/>
        <end position="1664"/>
    </location>
</feature>
<dbReference type="PROSITE" id="PS50090">
    <property type="entry name" value="MYB_LIKE"/>
    <property type="match status" value="1"/>
</dbReference>
<proteinExistence type="predicted"/>
<dbReference type="SMART" id="SM00369">
    <property type="entry name" value="LRR_TYP"/>
    <property type="match status" value="4"/>
</dbReference>
<evidence type="ECO:0000256" key="3">
    <source>
        <dbReference type="ARBA" id="ARBA00022614"/>
    </source>
</evidence>
<feature type="transmembrane region" description="Helical" evidence="12">
    <location>
        <begin position="511"/>
        <end position="533"/>
    </location>
</feature>
<keyword evidence="6" id="KW-0677">Repeat</keyword>
<dbReference type="InterPro" id="IPR057625">
    <property type="entry name" value="TPR1-6-like_ubiquitin"/>
</dbReference>
<dbReference type="InterPro" id="IPR009057">
    <property type="entry name" value="Homeodomain-like_sf"/>
</dbReference>
<feature type="transmembrane region" description="Helical" evidence="12">
    <location>
        <begin position="1085"/>
        <end position="1108"/>
    </location>
</feature>
<dbReference type="InterPro" id="IPR001005">
    <property type="entry name" value="SANT/Myb"/>
</dbReference>
<dbReference type="GO" id="GO:0005634">
    <property type="term" value="C:nucleus"/>
    <property type="evidence" value="ECO:0007669"/>
    <property type="project" value="UniProtKB-SubCell"/>
</dbReference>
<dbReference type="Gene3D" id="3.80.10.10">
    <property type="entry name" value="Ribonuclease Inhibitor"/>
    <property type="match status" value="2"/>
</dbReference>
<keyword evidence="3" id="KW-0433">Leucine-rich repeat</keyword>
<evidence type="ECO:0000256" key="12">
    <source>
        <dbReference type="SAM" id="Phobius"/>
    </source>
</evidence>
<dbReference type="CDD" id="cd11660">
    <property type="entry name" value="SANT_TRF"/>
    <property type="match status" value="1"/>
</dbReference>
<dbReference type="InterPro" id="IPR011009">
    <property type="entry name" value="Kinase-like_dom_sf"/>
</dbReference>
<dbReference type="EMBL" id="LR999451">
    <property type="protein sequence ID" value="CAE5956805.1"/>
    <property type="molecule type" value="Genomic_DNA"/>
</dbReference>
<evidence type="ECO:0000256" key="8">
    <source>
        <dbReference type="ARBA" id="ARBA00023136"/>
    </source>
</evidence>
<evidence type="ECO:0000256" key="13">
    <source>
        <dbReference type="SAM" id="SignalP"/>
    </source>
</evidence>
<keyword evidence="7 12" id="KW-1133">Transmembrane helix</keyword>
<name>A0A8S1ZC99_ARAAE</name>
<dbReference type="Gene3D" id="3.30.200.20">
    <property type="entry name" value="Phosphorylase Kinase, domain 1"/>
    <property type="match status" value="2"/>
</dbReference>
<gene>
    <name evidence="16" type="ORF">AARE701A_LOCUS562</name>
</gene>
<evidence type="ECO:0000313" key="16">
    <source>
        <dbReference type="EMBL" id="CAE5956805.1"/>
    </source>
</evidence>
<dbReference type="FunFam" id="3.80.10.10:FF:000129">
    <property type="entry name" value="Leucine-rich repeat receptor-like kinase"/>
    <property type="match status" value="2"/>
</dbReference>
<dbReference type="SMART" id="SM00717">
    <property type="entry name" value="SANT"/>
    <property type="match status" value="1"/>
</dbReference>
<evidence type="ECO:0000256" key="4">
    <source>
        <dbReference type="ARBA" id="ARBA00022692"/>
    </source>
</evidence>
<evidence type="ECO:0000259" key="15">
    <source>
        <dbReference type="PROSITE" id="PS51294"/>
    </source>
</evidence>
<feature type="domain" description="Myb-like" evidence="14">
    <location>
        <begin position="1697"/>
        <end position="1752"/>
    </location>
</feature>
<evidence type="ECO:0000256" key="6">
    <source>
        <dbReference type="ARBA" id="ARBA00022737"/>
    </source>
</evidence>
<evidence type="ECO:0000256" key="7">
    <source>
        <dbReference type="ARBA" id="ARBA00022989"/>
    </source>
</evidence>
<accession>A0A8S1ZC99</accession>
<evidence type="ECO:0000256" key="5">
    <source>
        <dbReference type="ARBA" id="ARBA00022729"/>
    </source>
</evidence>
<dbReference type="PROSITE" id="PS51294">
    <property type="entry name" value="HTH_MYB"/>
    <property type="match status" value="1"/>
</dbReference>
<evidence type="ECO:0000256" key="10">
    <source>
        <dbReference type="ARBA" id="ARBA00023242"/>
    </source>
</evidence>
<evidence type="ECO:0000256" key="11">
    <source>
        <dbReference type="SAM" id="MobiDB-lite"/>
    </source>
</evidence>
<keyword evidence="17" id="KW-1185">Reference proteome</keyword>
<dbReference type="PANTHER" id="PTHR45631">
    <property type="entry name" value="OS07G0107800 PROTEIN-RELATED"/>
    <property type="match status" value="1"/>
</dbReference>
<dbReference type="PANTHER" id="PTHR45631:SF151">
    <property type="entry name" value="MALECTIN-LIKE DOMAIN-CONTAINING PROTEIN"/>
    <property type="match status" value="1"/>
</dbReference>
<feature type="signal peptide" evidence="13">
    <location>
        <begin position="1"/>
        <end position="28"/>
    </location>
</feature>
<evidence type="ECO:0000313" key="17">
    <source>
        <dbReference type="Proteomes" id="UP000682877"/>
    </source>
</evidence>
<evidence type="ECO:0000256" key="9">
    <source>
        <dbReference type="ARBA" id="ARBA00023170"/>
    </source>
</evidence>
<dbReference type="GO" id="GO:0016020">
    <property type="term" value="C:membrane"/>
    <property type="evidence" value="ECO:0007669"/>
    <property type="project" value="UniProtKB-SubCell"/>
</dbReference>
<evidence type="ECO:0000259" key="14">
    <source>
        <dbReference type="PROSITE" id="PS50090"/>
    </source>
</evidence>
<dbReference type="SUPFAM" id="SSF52047">
    <property type="entry name" value="RNI-like"/>
    <property type="match status" value="1"/>
</dbReference>
<dbReference type="InterPro" id="IPR032675">
    <property type="entry name" value="LRR_dom_sf"/>
</dbReference>
<organism evidence="16 17">
    <name type="scientific">Arabidopsis arenosa</name>
    <name type="common">Sand rock-cress</name>
    <name type="synonym">Cardaminopsis arenosa</name>
    <dbReference type="NCBI Taxonomy" id="38785"/>
    <lineage>
        <taxon>Eukaryota</taxon>
        <taxon>Viridiplantae</taxon>
        <taxon>Streptophyta</taxon>
        <taxon>Embryophyta</taxon>
        <taxon>Tracheophyta</taxon>
        <taxon>Spermatophyta</taxon>
        <taxon>Magnoliopsida</taxon>
        <taxon>eudicotyledons</taxon>
        <taxon>Gunneridae</taxon>
        <taxon>Pentapetalae</taxon>
        <taxon>rosids</taxon>
        <taxon>malvids</taxon>
        <taxon>Brassicales</taxon>
        <taxon>Brassicaceae</taxon>
        <taxon>Camelineae</taxon>
        <taxon>Arabidopsis</taxon>
    </lineage>
</organism>
<dbReference type="Pfam" id="PF23603">
    <property type="entry name" value="Ubiquitin_TPR1"/>
    <property type="match status" value="1"/>
</dbReference>
<dbReference type="Proteomes" id="UP000682877">
    <property type="component" value="Chromosome 1"/>
</dbReference>
<protein>
    <submittedName>
        <fullName evidence="16">Uncharacterized protein</fullName>
    </submittedName>
</protein>
<dbReference type="Pfam" id="PF12819">
    <property type="entry name" value="Malectin_like"/>
    <property type="match status" value="2"/>
</dbReference>
<keyword evidence="8 12" id="KW-0472">Membrane</keyword>
<keyword evidence="9" id="KW-0675">Receptor</keyword>
<evidence type="ECO:0000256" key="2">
    <source>
        <dbReference type="ARBA" id="ARBA00004167"/>
    </source>
</evidence>
<dbReference type="PRINTS" id="PR00019">
    <property type="entry name" value="LEURICHRPT"/>
</dbReference>
<dbReference type="InterPro" id="IPR017930">
    <property type="entry name" value="Myb_dom"/>
</dbReference>
<dbReference type="Gene3D" id="1.10.246.220">
    <property type="match status" value="1"/>
</dbReference>
<keyword evidence="5 13" id="KW-0732">Signal</keyword>
<dbReference type="InterPro" id="IPR003591">
    <property type="entry name" value="Leu-rich_rpt_typical-subtyp"/>
</dbReference>
<feature type="chain" id="PRO_5035757641" evidence="13">
    <location>
        <begin position="29"/>
        <end position="1804"/>
    </location>
</feature>
<evidence type="ECO:0000256" key="1">
    <source>
        <dbReference type="ARBA" id="ARBA00004123"/>
    </source>
</evidence>
<dbReference type="SUPFAM" id="SSF46689">
    <property type="entry name" value="Homeodomain-like"/>
    <property type="match status" value="1"/>
</dbReference>